<dbReference type="InterPro" id="IPR003761">
    <property type="entry name" value="Exonuc_VII_S"/>
</dbReference>
<sequence>MSKEHKTINEQMAQLQELVGWFEGDDFEIEQALDKYAEAEKLARDIQVQLTEYKNQITVLKKRFDQTDL</sequence>
<keyword evidence="9" id="KW-1185">Reference proteome</keyword>
<dbReference type="Proteomes" id="UP000013893">
    <property type="component" value="Chromosome"/>
</dbReference>
<comment type="similarity">
    <text evidence="1">Belongs to the XseB family.</text>
</comment>
<keyword evidence="3" id="KW-0540">Nuclease</keyword>
<evidence type="ECO:0000313" key="8">
    <source>
        <dbReference type="EMBL" id="AGL62481.1"/>
    </source>
</evidence>
<dbReference type="Gene3D" id="1.10.287.1040">
    <property type="entry name" value="Exonuclease VII, small subunit"/>
    <property type="match status" value="1"/>
</dbReference>
<feature type="coiled-coil region" evidence="7">
    <location>
        <begin position="29"/>
        <end position="63"/>
    </location>
</feature>
<dbReference type="AlphaFoldDB" id="R4PZ10"/>
<name>R4PZ10_9BACT</name>
<evidence type="ECO:0000256" key="5">
    <source>
        <dbReference type="ARBA" id="ARBA00022839"/>
    </source>
</evidence>
<evidence type="ECO:0000256" key="7">
    <source>
        <dbReference type="SAM" id="Coils"/>
    </source>
</evidence>
<dbReference type="KEGG" id="saal:L336_0779"/>
<keyword evidence="5" id="KW-0269">Exonuclease</keyword>
<dbReference type="Pfam" id="PF02609">
    <property type="entry name" value="Exonuc_VII_S"/>
    <property type="match status" value="1"/>
</dbReference>
<dbReference type="InterPro" id="IPR037004">
    <property type="entry name" value="Exonuc_VII_ssu_sf"/>
</dbReference>
<evidence type="ECO:0000256" key="6">
    <source>
        <dbReference type="NCBIfam" id="TIGR01280"/>
    </source>
</evidence>
<evidence type="ECO:0000256" key="3">
    <source>
        <dbReference type="ARBA" id="ARBA00022722"/>
    </source>
</evidence>
<dbReference type="HOGENOM" id="CLU_2804488_0_0_0"/>
<accession>R4PZ10</accession>
<dbReference type="SUPFAM" id="SSF116842">
    <property type="entry name" value="XseB-like"/>
    <property type="match status" value="1"/>
</dbReference>
<proteinExistence type="inferred from homology"/>
<dbReference type="OrthoDB" id="9812973at2"/>
<keyword evidence="2" id="KW-0963">Cytoplasm</keyword>
<dbReference type="GO" id="GO:0009318">
    <property type="term" value="C:exodeoxyribonuclease VII complex"/>
    <property type="evidence" value="ECO:0007669"/>
    <property type="project" value="UniProtKB-UniRule"/>
</dbReference>
<evidence type="ECO:0000256" key="2">
    <source>
        <dbReference type="ARBA" id="ARBA00022490"/>
    </source>
</evidence>
<protein>
    <recommendedName>
        <fullName evidence="6">Exodeoxyribonuclease VII small subunit</fullName>
        <ecNumber evidence="6">3.1.11.6</ecNumber>
    </recommendedName>
</protein>
<dbReference type="RefSeq" id="WP_015641931.1">
    <property type="nucleotide sequence ID" value="NC_021219.1"/>
</dbReference>
<dbReference type="NCBIfam" id="TIGR01280">
    <property type="entry name" value="xseB"/>
    <property type="match status" value="1"/>
</dbReference>
<dbReference type="EC" id="3.1.11.6" evidence="6"/>
<evidence type="ECO:0000313" key="9">
    <source>
        <dbReference type="Proteomes" id="UP000013893"/>
    </source>
</evidence>
<dbReference type="STRING" id="1332188.L336_0779"/>
<dbReference type="GO" id="GO:0008855">
    <property type="term" value="F:exodeoxyribonuclease VII activity"/>
    <property type="evidence" value="ECO:0007669"/>
    <property type="project" value="UniProtKB-UniRule"/>
</dbReference>
<dbReference type="EMBL" id="CP005957">
    <property type="protein sequence ID" value="AGL62481.1"/>
    <property type="molecule type" value="Genomic_DNA"/>
</dbReference>
<reference evidence="8 9" key="1">
    <citation type="journal article" date="2013" name="Nat. Biotechnol.">
        <title>Genome sequences of rare, uncultured bacteria obtained by differential coverage binning of multiple metagenomes.</title>
        <authorList>
            <person name="Albertsen M."/>
            <person name="Hugenholtz P."/>
            <person name="Skarshewski A."/>
            <person name="Nielsen K.L."/>
            <person name="Tyson G.W."/>
            <person name="Nielsen P.H."/>
        </authorList>
    </citation>
    <scope>NUCLEOTIDE SEQUENCE [LARGE SCALE GENOMIC DNA]</scope>
    <source>
        <strain evidence="8">TM71</strain>
    </source>
</reference>
<evidence type="ECO:0000256" key="4">
    <source>
        <dbReference type="ARBA" id="ARBA00022801"/>
    </source>
</evidence>
<organism evidence="8 9">
    <name type="scientific">Candidatus Saccharimonas aalborgensis</name>
    <dbReference type="NCBI Taxonomy" id="1332188"/>
    <lineage>
        <taxon>Bacteria</taxon>
        <taxon>Candidatus Saccharimonadota</taxon>
        <taxon>Candidatus Saccharimonadia</taxon>
        <taxon>Candidatus Saccharimonadales</taxon>
        <taxon>Candidatus Saccharimonadaceae</taxon>
        <taxon>Candidatus Saccharimonas</taxon>
    </lineage>
</organism>
<gene>
    <name evidence="8" type="ORF">L336_0779</name>
</gene>
<evidence type="ECO:0000256" key="1">
    <source>
        <dbReference type="ARBA" id="ARBA00009998"/>
    </source>
</evidence>
<dbReference type="GO" id="GO:0006308">
    <property type="term" value="P:DNA catabolic process"/>
    <property type="evidence" value="ECO:0007669"/>
    <property type="project" value="UniProtKB-UniRule"/>
</dbReference>
<keyword evidence="4" id="KW-0378">Hydrolase</keyword>
<keyword evidence="7" id="KW-0175">Coiled coil</keyword>